<reference evidence="2" key="2">
    <citation type="journal article" date="2024" name="Nature">
        <title>Anoxygenic phototroph of the Chloroflexota uses a type I reaction centre.</title>
        <authorList>
            <person name="Tsuji J.M."/>
            <person name="Shaw N.A."/>
            <person name="Nagashima S."/>
            <person name="Venkiteswaran J.J."/>
            <person name="Schiff S.L."/>
            <person name="Watanabe T."/>
            <person name="Fukui M."/>
            <person name="Hanada S."/>
            <person name="Tank M."/>
            <person name="Neufeld J.D."/>
        </authorList>
    </citation>
    <scope>NUCLEOTIDE SEQUENCE</scope>
    <source>
        <strain evidence="2">L227-S17</strain>
    </source>
</reference>
<reference evidence="1 3" key="1">
    <citation type="submission" date="2020-06" db="EMBL/GenBank/DDBJ databases">
        <title>Anoxygenic phototrophic Chloroflexota member uses a Type I reaction center.</title>
        <authorList>
            <person name="Tsuji J.M."/>
            <person name="Shaw N.A."/>
            <person name="Nagashima S."/>
            <person name="Venkiteswaran J."/>
            <person name="Schiff S.L."/>
            <person name="Hanada S."/>
            <person name="Tank M."/>
            <person name="Neufeld J.D."/>
        </authorList>
    </citation>
    <scope>NUCLEOTIDE SEQUENCE [LARGE SCALE GENOMIC DNA]</scope>
    <source>
        <strain evidence="1">L227-S17</strain>
    </source>
</reference>
<protein>
    <submittedName>
        <fullName evidence="1">Uncharacterized protein</fullName>
    </submittedName>
</protein>
<evidence type="ECO:0000313" key="1">
    <source>
        <dbReference type="EMBL" id="NWJ46597.1"/>
    </source>
</evidence>
<dbReference type="Proteomes" id="UP001431572">
    <property type="component" value="Chromosome 1"/>
</dbReference>
<gene>
    <name evidence="1" type="ORF">HXX08_12015</name>
    <name evidence="2" type="ORF">OZ401_001747</name>
</gene>
<organism evidence="1 3">
    <name type="scientific">Candidatus Chlorohelix allophototropha</name>
    <dbReference type="NCBI Taxonomy" id="3003348"/>
    <lineage>
        <taxon>Bacteria</taxon>
        <taxon>Bacillati</taxon>
        <taxon>Chloroflexota</taxon>
        <taxon>Chloroflexia</taxon>
        <taxon>Candidatus Chloroheliales</taxon>
        <taxon>Candidatus Chloroheliaceae</taxon>
        <taxon>Candidatus Chlorohelix</taxon>
    </lineage>
</organism>
<sequence>MSFELCAIYMEIVRFSQKASLPTSKLAFNCFMPVNMEKEVSFLPIDRTQDPLQAYY</sequence>
<evidence type="ECO:0000313" key="2">
    <source>
        <dbReference type="EMBL" id="WJW65967.1"/>
    </source>
</evidence>
<dbReference type="RefSeq" id="WP_341467853.1">
    <property type="nucleotide sequence ID" value="NZ_CP128399.1"/>
</dbReference>
<name>A0A8T7LZW9_9CHLR</name>
<evidence type="ECO:0000313" key="4">
    <source>
        <dbReference type="Proteomes" id="UP001431572"/>
    </source>
</evidence>
<dbReference type="AlphaFoldDB" id="A0A8T7LZW9"/>
<evidence type="ECO:0000313" key="3">
    <source>
        <dbReference type="Proteomes" id="UP000521676"/>
    </source>
</evidence>
<accession>A0A8T7LZW9</accession>
<dbReference type="Proteomes" id="UP000521676">
    <property type="component" value="Unassembled WGS sequence"/>
</dbReference>
<dbReference type="EMBL" id="JACATZ010000001">
    <property type="protein sequence ID" value="NWJ46597.1"/>
    <property type="molecule type" value="Genomic_DNA"/>
</dbReference>
<proteinExistence type="predicted"/>
<keyword evidence="4" id="KW-1185">Reference proteome</keyword>
<dbReference type="EMBL" id="CP128399">
    <property type="protein sequence ID" value="WJW65967.1"/>
    <property type="molecule type" value="Genomic_DNA"/>
</dbReference>